<evidence type="ECO:0000313" key="2">
    <source>
        <dbReference type="EMBL" id="CAD9549375.1"/>
    </source>
</evidence>
<sequence length="178" mass="18985">MAHLDVELERQERIDQRFMAFLAAGQPAAPALEAAQAAIDVEDRTAASTTDDGASAMITAAAREAAQLVADRSETQQAALITRFTSVVEQAVAPLTRGTSGHTRRPAHTASSHRPSRPEAARRLPSAAPSAHGRPVAGGAGPRGANARIRSEWQRCATRTTARHHCPRGRSASHRQYD</sequence>
<name>A0A7S2JJ71_9EUKA</name>
<protein>
    <submittedName>
        <fullName evidence="2">Uncharacterized protein</fullName>
    </submittedName>
</protein>
<feature type="compositionally biased region" description="Low complexity" evidence="1">
    <location>
        <begin position="123"/>
        <end position="135"/>
    </location>
</feature>
<dbReference type="AlphaFoldDB" id="A0A7S2JJ71"/>
<dbReference type="EMBL" id="HBGU01082128">
    <property type="protein sequence ID" value="CAD9549375.1"/>
    <property type="molecule type" value="Transcribed_RNA"/>
</dbReference>
<feature type="compositionally biased region" description="Basic residues" evidence="1">
    <location>
        <begin position="161"/>
        <end position="178"/>
    </location>
</feature>
<evidence type="ECO:0000256" key="1">
    <source>
        <dbReference type="SAM" id="MobiDB-lite"/>
    </source>
</evidence>
<proteinExistence type="predicted"/>
<organism evidence="2">
    <name type="scientific">Haptolina brevifila</name>
    <dbReference type="NCBI Taxonomy" id="156173"/>
    <lineage>
        <taxon>Eukaryota</taxon>
        <taxon>Haptista</taxon>
        <taxon>Haptophyta</taxon>
        <taxon>Prymnesiophyceae</taxon>
        <taxon>Prymnesiales</taxon>
        <taxon>Prymnesiaceae</taxon>
        <taxon>Haptolina</taxon>
    </lineage>
</organism>
<gene>
    <name evidence="2" type="ORF">CBRE1094_LOCUS44819</name>
</gene>
<reference evidence="2" key="1">
    <citation type="submission" date="2021-01" db="EMBL/GenBank/DDBJ databases">
        <authorList>
            <person name="Corre E."/>
            <person name="Pelletier E."/>
            <person name="Niang G."/>
            <person name="Scheremetjew M."/>
            <person name="Finn R."/>
            <person name="Kale V."/>
            <person name="Holt S."/>
            <person name="Cochrane G."/>
            <person name="Meng A."/>
            <person name="Brown T."/>
            <person name="Cohen L."/>
        </authorList>
    </citation>
    <scope>NUCLEOTIDE SEQUENCE</scope>
    <source>
        <strain evidence="2">UTEX LB 985</strain>
    </source>
</reference>
<feature type="region of interest" description="Disordered" evidence="1">
    <location>
        <begin position="94"/>
        <end position="178"/>
    </location>
</feature>
<accession>A0A7S2JJ71</accession>